<dbReference type="OrthoDB" id="3176554at2"/>
<evidence type="ECO:0000313" key="10">
    <source>
        <dbReference type="Proteomes" id="UP000093925"/>
    </source>
</evidence>
<evidence type="ECO:0000256" key="3">
    <source>
        <dbReference type="ARBA" id="ARBA00023125"/>
    </source>
</evidence>
<proteinExistence type="inferred from homology"/>
<dbReference type="FunFam" id="1.10.10.10:FF:000001">
    <property type="entry name" value="LysR family transcriptional regulator"/>
    <property type="match status" value="1"/>
</dbReference>
<evidence type="ECO:0000259" key="8">
    <source>
        <dbReference type="PROSITE" id="PS50931"/>
    </source>
</evidence>
<dbReference type="GO" id="GO:0032993">
    <property type="term" value="C:protein-DNA complex"/>
    <property type="evidence" value="ECO:0007669"/>
    <property type="project" value="TreeGrafter"/>
</dbReference>
<dbReference type="InterPro" id="IPR036390">
    <property type="entry name" value="WH_DNA-bd_sf"/>
</dbReference>
<dbReference type="InterPro" id="IPR036388">
    <property type="entry name" value="WH-like_DNA-bd_sf"/>
</dbReference>
<sequence length="309" mass="33018">MELRQLEAFVAVATELHFGRAAGKLHMGQPTVSDLIRRLEREMGTKLMTRTTRRVALTSAGSELLGRAKVILDEVGSACAAVHRLAAGQAGTVRLGITPPVAPALAPHLATALRNAAPDVDLVARRLWLPDLDRALTDGTVDVAITCGAFAEPPGVVGEVFCGEPLQVALRPDHPLTERDSVALSDLAGETFGLHSAALFPAWSRAHLQALEAAGVAPAMVELADTDLFARRWAEQNEVDWILTTASMAATGLRTPTRPVRPAQVVPYTLQWNPSRAANAAVGRFVHLALTADVPAGWVTLPGHLRHRR</sequence>
<evidence type="ECO:0000256" key="5">
    <source>
        <dbReference type="ARBA" id="ARBA00023163"/>
    </source>
</evidence>
<protein>
    <recommendedName>
        <fullName evidence="6">Probable hydrogen peroxide-inducible genes activator</fullName>
    </recommendedName>
</protein>
<dbReference type="RefSeq" id="WP_065138090.1">
    <property type="nucleotide sequence ID" value="NZ_LZKS01000005.1"/>
</dbReference>
<dbReference type="SUPFAM" id="SSF53850">
    <property type="entry name" value="Periplasmic binding protein-like II"/>
    <property type="match status" value="1"/>
</dbReference>
<accession>A0A1A3DJ43</accession>
<organism evidence="9 10">
    <name type="scientific">Mycobacterium asiaticum</name>
    <dbReference type="NCBI Taxonomy" id="1790"/>
    <lineage>
        <taxon>Bacteria</taxon>
        <taxon>Bacillati</taxon>
        <taxon>Actinomycetota</taxon>
        <taxon>Actinomycetes</taxon>
        <taxon>Mycobacteriales</taxon>
        <taxon>Mycobacteriaceae</taxon>
        <taxon>Mycobacterium</taxon>
    </lineage>
</organism>
<dbReference type="SUPFAM" id="SSF46785">
    <property type="entry name" value="Winged helix' DNA-binding domain"/>
    <property type="match status" value="1"/>
</dbReference>
<dbReference type="Gene3D" id="1.10.10.10">
    <property type="entry name" value="Winged helix-like DNA-binding domain superfamily/Winged helix DNA-binding domain"/>
    <property type="match status" value="1"/>
</dbReference>
<dbReference type="GO" id="GO:0003677">
    <property type="term" value="F:DNA binding"/>
    <property type="evidence" value="ECO:0007669"/>
    <property type="project" value="UniProtKB-KW"/>
</dbReference>
<gene>
    <name evidence="9" type="ORF">A5640_24415</name>
</gene>
<reference evidence="9 10" key="1">
    <citation type="submission" date="2016-06" db="EMBL/GenBank/DDBJ databases">
        <authorList>
            <person name="Kjaerup R.B."/>
            <person name="Dalgaard T.S."/>
            <person name="Juul-Madsen H.R."/>
        </authorList>
    </citation>
    <scope>NUCLEOTIDE SEQUENCE [LARGE SCALE GENOMIC DNA]</scope>
    <source>
        <strain evidence="9 10">1276495.2</strain>
    </source>
</reference>
<keyword evidence="3" id="KW-0238">DNA-binding</keyword>
<keyword evidence="4" id="KW-0010">Activator</keyword>
<dbReference type="InterPro" id="IPR000847">
    <property type="entry name" value="LysR_HTH_N"/>
</dbReference>
<keyword evidence="5" id="KW-0804">Transcription</keyword>
<dbReference type="AlphaFoldDB" id="A0A1A3DJ43"/>
<name>A0A1A3DJ43_MYCAS</name>
<dbReference type="EMBL" id="LZLM01000007">
    <property type="protein sequence ID" value="OBJ90484.1"/>
    <property type="molecule type" value="Genomic_DNA"/>
</dbReference>
<comment type="similarity">
    <text evidence="1">Belongs to the LysR transcriptional regulatory family.</text>
</comment>
<dbReference type="Proteomes" id="UP000093925">
    <property type="component" value="Unassembled WGS sequence"/>
</dbReference>
<dbReference type="PROSITE" id="PS50931">
    <property type="entry name" value="HTH_LYSR"/>
    <property type="match status" value="1"/>
</dbReference>
<dbReference type="GO" id="GO:0003700">
    <property type="term" value="F:DNA-binding transcription factor activity"/>
    <property type="evidence" value="ECO:0007669"/>
    <property type="project" value="InterPro"/>
</dbReference>
<keyword evidence="2" id="KW-0805">Transcription regulation</keyword>
<evidence type="ECO:0000256" key="6">
    <source>
        <dbReference type="ARBA" id="ARBA00040885"/>
    </source>
</evidence>
<evidence type="ECO:0000256" key="2">
    <source>
        <dbReference type="ARBA" id="ARBA00023015"/>
    </source>
</evidence>
<dbReference type="PANTHER" id="PTHR30346">
    <property type="entry name" value="TRANSCRIPTIONAL DUAL REGULATOR HCAR-RELATED"/>
    <property type="match status" value="1"/>
</dbReference>
<comment type="caution">
    <text evidence="9">The sequence shown here is derived from an EMBL/GenBank/DDBJ whole genome shotgun (WGS) entry which is preliminary data.</text>
</comment>
<evidence type="ECO:0000313" key="9">
    <source>
        <dbReference type="EMBL" id="OBJ90484.1"/>
    </source>
</evidence>
<comment type="function">
    <text evidence="7">Required for the induction the katG gene for catalase. Involved in the response to hydrogen peroxide.</text>
</comment>
<feature type="domain" description="HTH lysR-type" evidence="8">
    <location>
        <begin position="1"/>
        <end position="58"/>
    </location>
</feature>
<dbReference type="Pfam" id="PF00126">
    <property type="entry name" value="HTH_1"/>
    <property type="match status" value="1"/>
</dbReference>
<evidence type="ECO:0000256" key="1">
    <source>
        <dbReference type="ARBA" id="ARBA00009437"/>
    </source>
</evidence>
<evidence type="ECO:0000256" key="7">
    <source>
        <dbReference type="ARBA" id="ARBA00056658"/>
    </source>
</evidence>
<dbReference type="InterPro" id="IPR005119">
    <property type="entry name" value="LysR_subst-bd"/>
</dbReference>
<dbReference type="Pfam" id="PF03466">
    <property type="entry name" value="LysR_substrate"/>
    <property type="match status" value="1"/>
</dbReference>
<dbReference type="PRINTS" id="PR00039">
    <property type="entry name" value="HTHLYSR"/>
</dbReference>
<dbReference type="Gene3D" id="3.40.190.10">
    <property type="entry name" value="Periplasmic binding protein-like II"/>
    <property type="match status" value="2"/>
</dbReference>
<dbReference type="PANTHER" id="PTHR30346:SF0">
    <property type="entry name" value="HCA OPERON TRANSCRIPTIONAL ACTIVATOR HCAR"/>
    <property type="match status" value="1"/>
</dbReference>
<evidence type="ECO:0000256" key="4">
    <source>
        <dbReference type="ARBA" id="ARBA00023159"/>
    </source>
</evidence>